<feature type="transmembrane region" description="Helical" evidence="16">
    <location>
        <begin position="400"/>
        <end position="433"/>
    </location>
</feature>
<comment type="catalytic activity">
    <reaction evidence="15 16">
        <text>a ubiquinone + NADH + 5 H(+)(in) = a ubiquinol + NAD(+) + 4 H(+)(out)</text>
        <dbReference type="Rhea" id="RHEA:29091"/>
        <dbReference type="Rhea" id="RHEA-COMP:9565"/>
        <dbReference type="Rhea" id="RHEA-COMP:9566"/>
        <dbReference type="ChEBI" id="CHEBI:15378"/>
        <dbReference type="ChEBI" id="CHEBI:16389"/>
        <dbReference type="ChEBI" id="CHEBI:17976"/>
        <dbReference type="ChEBI" id="CHEBI:57540"/>
        <dbReference type="ChEBI" id="CHEBI:57945"/>
        <dbReference type="EC" id="7.1.1.2"/>
    </reaction>
</comment>
<feature type="transmembrane region" description="Helical" evidence="16">
    <location>
        <begin position="337"/>
        <end position="357"/>
    </location>
</feature>
<evidence type="ECO:0000256" key="10">
    <source>
        <dbReference type="ARBA" id="ARBA00022989"/>
    </source>
</evidence>
<organism evidence="18">
    <name type="scientific">Bipalium kewense</name>
    <dbReference type="NCBI Taxonomy" id="66750"/>
    <lineage>
        <taxon>Eukaryota</taxon>
        <taxon>Metazoa</taxon>
        <taxon>Spiralia</taxon>
        <taxon>Lophotrochozoa</taxon>
        <taxon>Platyhelminthes</taxon>
        <taxon>Rhabditophora</taxon>
        <taxon>Seriata</taxon>
        <taxon>Tricladida</taxon>
        <taxon>Continenticola</taxon>
        <taxon>Geoplanoidea</taxon>
        <taxon>Geoplanidae</taxon>
        <taxon>Bipaliinae</taxon>
        <taxon>Bipalium</taxon>
    </lineage>
</organism>
<geneLocation type="mitochondrion" evidence="18"/>
<evidence type="ECO:0000256" key="12">
    <source>
        <dbReference type="ARBA" id="ARBA00023075"/>
    </source>
</evidence>
<evidence type="ECO:0000256" key="7">
    <source>
        <dbReference type="ARBA" id="ARBA00022692"/>
    </source>
</evidence>
<gene>
    <name evidence="18" type="primary">ND4</name>
</gene>
<evidence type="ECO:0000313" key="18">
    <source>
        <dbReference type="EMBL" id="QGI24385.1"/>
    </source>
</evidence>
<sequence>MFSFLVILLSSLFFFNNIGLIFSFIISVLYFFVRFNYSFFISNSLWMGNLEVLDSLAYFFIILSMLVVLFVLLIGENSNIFCLLNIILLLVLIGFFLSLNALYLFIFFESSFILMFFLIMLWGNNPERIEALNYFLVYSMVGSVPLLISIVFIQEGLSVMGMFTWFVGMLTSGSISHNDYNSDFVLVKDLEINGYFVGLDECEVVSFFYGSQIVFFFWVMVFLFKFPAFGLHLWLPKAHVESPVFGSMLLAGIMIKLGVIGIYRFFYSGKSMYWDINIVSWLFFYFCFSIFLVNFICSRQYDLKAFVAYSSIVHMSLVLISIWSGSILSIVGSLLMSFAHGVCSSALFLNLTCFYTISSSRNIVINSGFLYLSPLLSFFWFFLCSLNCAIPISLNFFSEIFLIFSGMSFSLWSLISFFFNIFFCGFYCIILYVYVSHGKSSLVLNYGVSFKNSFVIFLVLWYHFFLVYFYFFCFNNVGFIL</sequence>
<evidence type="ECO:0000256" key="15">
    <source>
        <dbReference type="ARBA" id="ARBA00049551"/>
    </source>
</evidence>
<feature type="transmembrane region" description="Helical" evidence="16">
    <location>
        <begin position="80"/>
        <end position="97"/>
    </location>
</feature>
<evidence type="ECO:0000256" key="8">
    <source>
        <dbReference type="ARBA" id="ARBA00022967"/>
    </source>
</evidence>
<evidence type="ECO:0000256" key="16">
    <source>
        <dbReference type="RuleBase" id="RU003297"/>
    </source>
</evidence>
<evidence type="ECO:0000256" key="11">
    <source>
        <dbReference type="ARBA" id="ARBA00023027"/>
    </source>
</evidence>
<evidence type="ECO:0000259" key="17">
    <source>
        <dbReference type="Pfam" id="PF00361"/>
    </source>
</evidence>
<evidence type="ECO:0000256" key="5">
    <source>
        <dbReference type="ARBA" id="ARBA00022448"/>
    </source>
</evidence>
<dbReference type="Pfam" id="PF00361">
    <property type="entry name" value="Proton_antipo_M"/>
    <property type="match status" value="1"/>
</dbReference>
<dbReference type="GO" id="GO:0015990">
    <property type="term" value="P:electron transport coupled proton transport"/>
    <property type="evidence" value="ECO:0007669"/>
    <property type="project" value="TreeGrafter"/>
</dbReference>
<feature type="transmembrane region" description="Helical" evidence="16">
    <location>
        <begin position="135"/>
        <end position="153"/>
    </location>
</feature>
<keyword evidence="7 16" id="KW-0812">Transmembrane</keyword>
<keyword evidence="14 16" id="KW-0472">Membrane</keyword>
<feature type="domain" description="NADH:quinone oxidoreductase/Mrp antiporter transmembrane" evidence="17">
    <location>
        <begin position="100"/>
        <end position="422"/>
    </location>
</feature>
<evidence type="ECO:0000256" key="9">
    <source>
        <dbReference type="ARBA" id="ARBA00022982"/>
    </source>
</evidence>
<keyword evidence="10 16" id="KW-1133">Transmembrane helix</keyword>
<dbReference type="PRINTS" id="PR01437">
    <property type="entry name" value="NUOXDRDTASE4"/>
</dbReference>
<dbReference type="PANTHER" id="PTHR43507">
    <property type="entry name" value="NADH-UBIQUINONE OXIDOREDUCTASE CHAIN 4"/>
    <property type="match status" value="1"/>
</dbReference>
<dbReference type="RefSeq" id="YP_009711075.1">
    <property type="nucleotide sequence ID" value="NC_045216.1"/>
</dbReference>
<feature type="transmembrane region" description="Helical" evidence="16">
    <location>
        <begin position="278"/>
        <end position="297"/>
    </location>
</feature>
<dbReference type="GO" id="GO:0042773">
    <property type="term" value="P:ATP synthesis coupled electron transport"/>
    <property type="evidence" value="ECO:0007669"/>
    <property type="project" value="InterPro"/>
</dbReference>
<keyword evidence="9 16" id="KW-0249">Electron transport</keyword>
<evidence type="ECO:0000256" key="6">
    <source>
        <dbReference type="ARBA" id="ARBA00022660"/>
    </source>
</evidence>
<feature type="transmembrane region" description="Helical" evidence="16">
    <location>
        <begin position="55"/>
        <end position="73"/>
    </location>
</feature>
<feature type="transmembrane region" description="Helical" evidence="16">
    <location>
        <begin position="12"/>
        <end position="35"/>
    </location>
</feature>
<feature type="transmembrane region" description="Helical" evidence="16">
    <location>
        <begin position="369"/>
        <end position="394"/>
    </location>
</feature>
<evidence type="ECO:0000256" key="13">
    <source>
        <dbReference type="ARBA" id="ARBA00023128"/>
    </source>
</evidence>
<keyword evidence="8" id="KW-1278">Translocase</keyword>
<dbReference type="GO" id="GO:0008137">
    <property type="term" value="F:NADH dehydrogenase (ubiquinone) activity"/>
    <property type="evidence" value="ECO:0007669"/>
    <property type="project" value="UniProtKB-UniRule"/>
</dbReference>
<dbReference type="InterPro" id="IPR001750">
    <property type="entry name" value="ND/Mrp_TM"/>
</dbReference>
<dbReference type="CTD" id="4538"/>
<dbReference type="InterPro" id="IPR003918">
    <property type="entry name" value="NADH_UbQ_OxRdtase"/>
</dbReference>
<evidence type="ECO:0000256" key="4">
    <source>
        <dbReference type="ARBA" id="ARBA00021006"/>
    </source>
</evidence>
<proteinExistence type="inferred from homology"/>
<dbReference type="GO" id="GO:0031966">
    <property type="term" value="C:mitochondrial membrane"/>
    <property type="evidence" value="ECO:0007669"/>
    <property type="project" value="UniProtKB-SubCell"/>
</dbReference>
<keyword evidence="12 16" id="KW-0830">Ubiquinone</keyword>
<accession>A0A649UB87</accession>
<keyword evidence="5 16" id="KW-0813">Transport</keyword>
<dbReference type="EC" id="7.1.1.2" evidence="3 16"/>
<dbReference type="GeneID" id="42438703"/>
<comment type="function">
    <text evidence="16">Core subunit of the mitochondrial membrane respiratory chain NADH dehydrogenase (Complex I) which catalyzes electron transfer from NADH through the respiratory chain, using ubiquinone as an electron acceptor. Essential for the catalytic activity and assembly of complex I.</text>
</comment>
<dbReference type="PANTHER" id="PTHR43507:SF20">
    <property type="entry name" value="NADH-UBIQUINONE OXIDOREDUCTASE CHAIN 4"/>
    <property type="match status" value="1"/>
</dbReference>
<keyword evidence="13 16" id="KW-0496">Mitochondrion</keyword>
<reference evidence="18" key="1">
    <citation type="journal article" date="2019" name="Mitochondrial DNA Part B Resour">
        <title>Complete mitogenome of the giant invasive hammerhead flatworm Bipalium kewense.</title>
        <authorList>
            <person name="Gastineau R."/>
            <person name="Justine J.-L."/>
            <person name="Lemieux C."/>
            <person name="Turmel M."/>
            <person name="Witkowski A."/>
        </authorList>
    </citation>
    <scope>NUCLEOTIDE SEQUENCE</scope>
</reference>
<feature type="transmembrane region" description="Helical" evidence="16">
    <location>
        <begin position="247"/>
        <end position="266"/>
    </location>
</feature>
<dbReference type="EMBL" id="MK455837">
    <property type="protein sequence ID" value="QGI24385.1"/>
    <property type="molecule type" value="Genomic_DNA"/>
</dbReference>
<feature type="transmembrane region" description="Helical" evidence="16">
    <location>
        <begin position="103"/>
        <end position="123"/>
    </location>
</feature>
<keyword evidence="6 16" id="KW-0679">Respiratory chain</keyword>
<evidence type="ECO:0000256" key="14">
    <source>
        <dbReference type="ARBA" id="ARBA00023136"/>
    </source>
</evidence>
<comment type="similarity">
    <text evidence="2 16">Belongs to the complex I subunit 4 family.</text>
</comment>
<comment type="subcellular location">
    <subcellularLocation>
        <location evidence="1 16">Mitochondrion membrane</location>
        <topology evidence="1 16">Multi-pass membrane protein</topology>
    </subcellularLocation>
</comment>
<dbReference type="AlphaFoldDB" id="A0A649UB87"/>
<evidence type="ECO:0000256" key="3">
    <source>
        <dbReference type="ARBA" id="ARBA00012944"/>
    </source>
</evidence>
<dbReference type="GO" id="GO:0003954">
    <property type="term" value="F:NADH dehydrogenase activity"/>
    <property type="evidence" value="ECO:0007669"/>
    <property type="project" value="TreeGrafter"/>
</dbReference>
<protein>
    <recommendedName>
        <fullName evidence="4 16">NADH-ubiquinone oxidoreductase chain 4</fullName>
        <ecNumber evidence="3 16">7.1.1.2</ecNumber>
    </recommendedName>
</protein>
<feature type="transmembrane region" description="Helical" evidence="16">
    <location>
        <begin position="306"/>
        <end position="331"/>
    </location>
</feature>
<feature type="transmembrane region" description="Helical" evidence="16">
    <location>
        <begin position="213"/>
        <end position="235"/>
    </location>
</feature>
<dbReference type="GO" id="GO:0048039">
    <property type="term" value="F:ubiquinone binding"/>
    <property type="evidence" value="ECO:0007669"/>
    <property type="project" value="TreeGrafter"/>
</dbReference>
<keyword evidence="11 16" id="KW-0520">NAD</keyword>
<feature type="transmembrane region" description="Helical" evidence="16">
    <location>
        <begin position="454"/>
        <end position="472"/>
    </location>
</feature>
<evidence type="ECO:0000256" key="1">
    <source>
        <dbReference type="ARBA" id="ARBA00004225"/>
    </source>
</evidence>
<evidence type="ECO:0000256" key="2">
    <source>
        <dbReference type="ARBA" id="ARBA00009025"/>
    </source>
</evidence>
<name>A0A649UB87_9PLAT</name>